<dbReference type="InterPro" id="IPR007568">
    <property type="entry name" value="RTA1"/>
</dbReference>
<feature type="non-terminal residue" evidence="6">
    <location>
        <position position="1"/>
    </location>
</feature>
<feature type="transmembrane region" description="Helical" evidence="5">
    <location>
        <begin position="33"/>
        <end position="51"/>
    </location>
</feature>
<protein>
    <recommendedName>
        <fullName evidence="8">RTA1 like protein</fullName>
    </recommendedName>
</protein>
<evidence type="ECO:0000256" key="5">
    <source>
        <dbReference type="SAM" id="Phobius"/>
    </source>
</evidence>
<dbReference type="PANTHER" id="PTHR31465:SF9">
    <property type="entry name" value="SPHINGOID LONG-CHAIN BASE TRANSPORTER RSB1"/>
    <property type="match status" value="1"/>
</dbReference>
<sequence length="277" mass="30599">YGYTPSRVTAFIFITIFSISFQLHAFQAIRYRLWWLLPSACLCGTMELAGWSGRLWSTYDPLAMLPFQIQISATMLAPTPLLAANFMIFGEVIKRLGISYSRLTPRWYTVLFTTSDILSLFVQGAGGGVASGAKDVKGQKLGSNIMLAGIIFQLVVIVIFALCATEYLVRYNKGSPVSKRSADPESVRGEFTRKVKMMVYALTFTTTCLFIRAVYRVIELAGGWQGKIIHTQVYFNVLDGAMIVLAMCTLNIFHPGILLKAVAPETEKDQNSSAASA</sequence>
<evidence type="ECO:0000256" key="3">
    <source>
        <dbReference type="ARBA" id="ARBA00022989"/>
    </source>
</evidence>
<feature type="transmembrane region" description="Helical" evidence="5">
    <location>
        <begin position="6"/>
        <end position="26"/>
    </location>
</feature>
<evidence type="ECO:0008006" key="8">
    <source>
        <dbReference type="Google" id="ProtNLM"/>
    </source>
</evidence>
<evidence type="ECO:0000313" key="7">
    <source>
        <dbReference type="Proteomes" id="UP000053424"/>
    </source>
</evidence>
<dbReference type="Pfam" id="PF04479">
    <property type="entry name" value="RTA1"/>
    <property type="match status" value="1"/>
</dbReference>
<dbReference type="EMBL" id="KN831781">
    <property type="protein sequence ID" value="KIM41149.1"/>
    <property type="molecule type" value="Genomic_DNA"/>
</dbReference>
<dbReference type="OrthoDB" id="3358017at2759"/>
<feature type="transmembrane region" description="Helical" evidence="5">
    <location>
        <begin position="233"/>
        <end position="253"/>
    </location>
</feature>
<accession>A0A0C3CAB7</accession>
<keyword evidence="2 5" id="KW-0812">Transmembrane</keyword>
<organism evidence="6 7">
    <name type="scientific">Hebeloma cylindrosporum</name>
    <dbReference type="NCBI Taxonomy" id="76867"/>
    <lineage>
        <taxon>Eukaryota</taxon>
        <taxon>Fungi</taxon>
        <taxon>Dikarya</taxon>
        <taxon>Basidiomycota</taxon>
        <taxon>Agaricomycotina</taxon>
        <taxon>Agaricomycetes</taxon>
        <taxon>Agaricomycetidae</taxon>
        <taxon>Agaricales</taxon>
        <taxon>Agaricineae</taxon>
        <taxon>Hymenogastraceae</taxon>
        <taxon>Hebeloma</taxon>
    </lineage>
</organism>
<feature type="transmembrane region" description="Helical" evidence="5">
    <location>
        <begin position="105"/>
        <end position="125"/>
    </location>
</feature>
<evidence type="ECO:0000256" key="1">
    <source>
        <dbReference type="ARBA" id="ARBA00004141"/>
    </source>
</evidence>
<proteinExistence type="predicted"/>
<comment type="subcellular location">
    <subcellularLocation>
        <location evidence="1">Membrane</location>
        <topology evidence="1">Multi-pass membrane protein</topology>
    </subcellularLocation>
</comment>
<evidence type="ECO:0000313" key="6">
    <source>
        <dbReference type="EMBL" id="KIM41149.1"/>
    </source>
</evidence>
<reference evidence="7" key="2">
    <citation type="submission" date="2015-01" db="EMBL/GenBank/DDBJ databases">
        <title>Evolutionary Origins and Diversification of the Mycorrhizal Mutualists.</title>
        <authorList>
            <consortium name="DOE Joint Genome Institute"/>
            <consortium name="Mycorrhizal Genomics Consortium"/>
            <person name="Kohler A."/>
            <person name="Kuo A."/>
            <person name="Nagy L.G."/>
            <person name="Floudas D."/>
            <person name="Copeland A."/>
            <person name="Barry K.W."/>
            <person name="Cichocki N."/>
            <person name="Veneault-Fourrey C."/>
            <person name="LaButti K."/>
            <person name="Lindquist E.A."/>
            <person name="Lipzen A."/>
            <person name="Lundell T."/>
            <person name="Morin E."/>
            <person name="Murat C."/>
            <person name="Riley R."/>
            <person name="Ohm R."/>
            <person name="Sun H."/>
            <person name="Tunlid A."/>
            <person name="Henrissat B."/>
            <person name="Grigoriev I.V."/>
            <person name="Hibbett D.S."/>
            <person name="Martin F."/>
        </authorList>
    </citation>
    <scope>NUCLEOTIDE SEQUENCE [LARGE SCALE GENOMIC DNA]</scope>
    <source>
        <strain evidence="7">h7</strain>
    </source>
</reference>
<dbReference type="GO" id="GO:0000324">
    <property type="term" value="C:fungal-type vacuole"/>
    <property type="evidence" value="ECO:0007669"/>
    <property type="project" value="TreeGrafter"/>
</dbReference>
<dbReference type="Proteomes" id="UP000053424">
    <property type="component" value="Unassembled WGS sequence"/>
</dbReference>
<reference evidence="6 7" key="1">
    <citation type="submission" date="2014-04" db="EMBL/GenBank/DDBJ databases">
        <authorList>
            <consortium name="DOE Joint Genome Institute"/>
            <person name="Kuo A."/>
            <person name="Gay G."/>
            <person name="Dore J."/>
            <person name="Kohler A."/>
            <person name="Nagy L.G."/>
            <person name="Floudas D."/>
            <person name="Copeland A."/>
            <person name="Barry K.W."/>
            <person name="Cichocki N."/>
            <person name="Veneault-Fourrey C."/>
            <person name="LaButti K."/>
            <person name="Lindquist E.A."/>
            <person name="Lipzen A."/>
            <person name="Lundell T."/>
            <person name="Morin E."/>
            <person name="Murat C."/>
            <person name="Sun H."/>
            <person name="Tunlid A."/>
            <person name="Henrissat B."/>
            <person name="Grigoriev I.V."/>
            <person name="Hibbett D.S."/>
            <person name="Martin F."/>
            <person name="Nordberg H.P."/>
            <person name="Cantor M.N."/>
            <person name="Hua S.X."/>
        </authorList>
    </citation>
    <scope>NUCLEOTIDE SEQUENCE [LARGE SCALE GENOMIC DNA]</scope>
    <source>
        <strain evidence="7">h7</strain>
    </source>
</reference>
<feature type="transmembrane region" description="Helical" evidence="5">
    <location>
        <begin position="71"/>
        <end position="93"/>
    </location>
</feature>
<dbReference type="STRING" id="686832.A0A0C3CAB7"/>
<name>A0A0C3CAB7_HEBCY</name>
<keyword evidence="3 5" id="KW-1133">Transmembrane helix</keyword>
<keyword evidence="7" id="KW-1185">Reference proteome</keyword>
<feature type="transmembrane region" description="Helical" evidence="5">
    <location>
        <begin position="145"/>
        <end position="169"/>
    </location>
</feature>
<dbReference type="AlphaFoldDB" id="A0A0C3CAB7"/>
<evidence type="ECO:0000256" key="2">
    <source>
        <dbReference type="ARBA" id="ARBA00022692"/>
    </source>
</evidence>
<dbReference type="GO" id="GO:0005886">
    <property type="term" value="C:plasma membrane"/>
    <property type="evidence" value="ECO:0007669"/>
    <property type="project" value="TreeGrafter"/>
</dbReference>
<feature type="transmembrane region" description="Helical" evidence="5">
    <location>
        <begin position="198"/>
        <end position="218"/>
    </location>
</feature>
<keyword evidence="4 5" id="KW-0472">Membrane</keyword>
<dbReference type="PANTHER" id="PTHR31465">
    <property type="entry name" value="PROTEIN RTA1-RELATED"/>
    <property type="match status" value="1"/>
</dbReference>
<gene>
    <name evidence="6" type="ORF">M413DRAFT_72715</name>
</gene>
<evidence type="ECO:0000256" key="4">
    <source>
        <dbReference type="ARBA" id="ARBA00023136"/>
    </source>
</evidence>
<dbReference type="HOGENOM" id="CLU_033465_6_0_1"/>